<proteinExistence type="predicted"/>
<reference evidence="1" key="1">
    <citation type="submission" date="2018-02" db="EMBL/GenBank/DDBJ databases">
        <title>Rhizophora mucronata_Transcriptome.</title>
        <authorList>
            <person name="Meera S.P."/>
            <person name="Sreeshan A."/>
            <person name="Augustine A."/>
        </authorList>
    </citation>
    <scope>NUCLEOTIDE SEQUENCE</scope>
    <source>
        <tissue evidence="1">Leaf</tissue>
    </source>
</reference>
<accession>A0A2P2Q863</accession>
<sequence length="11" mass="1241">MVPFTESSSQE</sequence>
<dbReference type="EMBL" id="GGEC01082689">
    <property type="protein sequence ID" value="MBX63173.1"/>
    <property type="molecule type" value="Transcribed_RNA"/>
</dbReference>
<name>A0A2P2Q863_RHIMU</name>
<organism evidence="1">
    <name type="scientific">Rhizophora mucronata</name>
    <name type="common">Asiatic mangrove</name>
    <dbReference type="NCBI Taxonomy" id="61149"/>
    <lineage>
        <taxon>Eukaryota</taxon>
        <taxon>Viridiplantae</taxon>
        <taxon>Streptophyta</taxon>
        <taxon>Embryophyta</taxon>
        <taxon>Tracheophyta</taxon>
        <taxon>Spermatophyta</taxon>
        <taxon>Magnoliopsida</taxon>
        <taxon>eudicotyledons</taxon>
        <taxon>Gunneridae</taxon>
        <taxon>Pentapetalae</taxon>
        <taxon>rosids</taxon>
        <taxon>fabids</taxon>
        <taxon>Malpighiales</taxon>
        <taxon>Rhizophoraceae</taxon>
        <taxon>Rhizophora</taxon>
    </lineage>
</organism>
<protein>
    <submittedName>
        <fullName evidence="1">Uncharacterized protein</fullName>
    </submittedName>
</protein>
<evidence type="ECO:0000313" key="1">
    <source>
        <dbReference type="EMBL" id="MBX63173.1"/>
    </source>
</evidence>